<dbReference type="Pfam" id="PF00248">
    <property type="entry name" value="Aldo_ket_red"/>
    <property type="match status" value="1"/>
</dbReference>
<dbReference type="PANTHER" id="PTHR43625">
    <property type="entry name" value="AFLATOXIN B1 ALDEHYDE REDUCTASE"/>
    <property type="match status" value="1"/>
</dbReference>
<dbReference type="RefSeq" id="WP_245770789.1">
    <property type="nucleotide sequence ID" value="NZ_FPAM01000002.1"/>
</dbReference>
<dbReference type="InterPro" id="IPR023210">
    <property type="entry name" value="NADP_OxRdtase_dom"/>
</dbReference>
<evidence type="ECO:0000313" key="3">
    <source>
        <dbReference type="EMBL" id="OKS85730.1"/>
    </source>
</evidence>
<dbReference type="PANTHER" id="PTHR43625:SF40">
    <property type="entry name" value="ALDO-KETO REDUCTASE YAKC [NADP(+)]"/>
    <property type="match status" value="1"/>
</dbReference>
<reference evidence="3 4" key="1">
    <citation type="submission" date="2016-11" db="EMBL/GenBank/DDBJ databases">
        <title>Whole Genome Sequencing of Mucilaginibacter polytrichastri RG4-7(T) isolated from the moss sample.</title>
        <authorList>
            <person name="Li Y."/>
        </authorList>
    </citation>
    <scope>NUCLEOTIDE SEQUENCE [LARGE SCALE GENOMIC DNA]</scope>
    <source>
        <strain evidence="3 4">RG4-7</strain>
    </source>
</reference>
<evidence type="ECO:0000313" key="4">
    <source>
        <dbReference type="Proteomes" id="UP000186720"/>
    </source>
</evidence>
<dbReference type="EMBL" id="MPPL01000001">
    <property type="protein sequence ID" value="OKS85730.1"/>
    <property type="molecule type" value="Genomic_DNA"/>
</dbReference>
<gene>
    <name evidence="3" type="ORF">RG47T_1176</name>
</gene>
<name>A0A1Q5ZVF1_9SPHI</name>
<dbReference type="AlphaFoldDB" id="A0A1Q5ZVF1"/>
<feature type="domain" description="NADP-dependent oxidoreductase" evidence="2">
    <location>
        <begin position="65"/>
        <end position="361"/>
    </location>
</feature>
<evidence type="ECO:0000259" key="2">
    <source>
        <dbReference type="Pfam" id="PF00248"/>
    </source>
</evidence>
<dbReference type="Gene3D" id="3.20.20.100">
    <property type="entry name" value="NADP-dependent oxidoreductase domain"/>
    <property type="match status" value="1"/>
</dbReference>
<dbReference type="InterPro" id="IPR050791">
    <property type="entry name" value="Aldo-Keto_reductase"/>
</dbReference>
<sequence>MDGTTSTHLKATHLLLKDLLDTTARDLDTFNQPVRHSFAINQIIESMSNIKEVKLGSQGLVVPEIGLGCMGMTTGFGGDIYGKADEKEAISTIHRSLELGGNFLDTADIYGPFLNEQLIAKAIQGNREKYIIATKFGFEIDDNRQATGAINGSKSYVKKAVERSLKILGTDYIDLYYQHRLDTNTPVEETAEAMGELVKEGKVKYIGLSEVNSETVRKAHAIYPITAVQSEYSLFERQIEELGILDTLKELGISLIAYSPVGRGFLNGSIQKPEDFNEIDFRKFIPKYQGEQFYKNVELVNEIKKVAVEKNITSAQLAIAWVIAKGHTPIPGTKRVKYVEENIAAAGISLTQEDLNRLERIIPLGTDTGNRYDAESMKGVNL</sequence>
<evidence type="ECO:0000256" key="1">
    <source>
        <dbReference type="ARBA" id="ARBA00023002"/>
    </source>
</evidence>
<protein>
    <submittedName>
        <fullName evidence="3">Putative aldo-keto reductase 2</fullName>
    </submittedName>
</protein>
<dbReference type="Proteomes" id="UP000186720">
    <property type="component" value="Unassembled WGS sequence"/>
</dbReference>
<dbReference type="SUPFAM" id="SSF51430">
    <property type="entry name" value="NAD(P)-linked oxidoreductase"/>
    <property type="match status" value="1"/>
</dbReference>
<dbReference type="GO" id="GO:0005737">
    <property type="term" value="C:cytoplasm"/>
    <property type="evidence" value="ECO:0007669"/>
    <property type="project" value="TreeGrafter"/>
</dbReference>
<dbReference type="InterPro" id="IPR036812">
    <property type="entry name" value="NAD(P)_OxRdtase_dom_sf"/>
</dbReference>
<accession>A0A1Q5ZVF1</accession>
<keyword evidence="1" id="KW-0560">Oxidoreductase</keyword>
<dbReference type="CDD" id="cd19076">
    <property type="entry name" value="AKR_AKR13A_13D"/>
    <property type="match status" value="1"/>
</dbReference>
<keyword evidence="4" id="KW-1185">Reference proteome</keyword>
<dbReference type="GO" id="GO:0016491">
    <property type="term" value="F:oxidoreductase activity"/>
    <property type="evidence" value="ECO:0007669"/>
    <property type="project" value="UniProtKB-KW"/>
</dbReference>
<proteinExistence type="predicted"/>
<organism evidence="3 4">
    <name type="scientific">Mucilaginibacter polytrichastri</name>
    <dbReference type="NCBI Taxonomy" id="1302689"/>
    <lineage>
        <taxon>Bacteria</taxon>
        <taxon>Pseudomonadati</taxon>
        <taxon>Bacteroidota</taxon>
        <taxon>Sphingobacteriia</taxon>
        <taxon>Sphingobacteriales</taxon>
        <taxon>Sphingobacteriaceae</taxon>
        <taxon>Mucilaginibacter</taxon>
    </lineage>
</organism>
<comment type="caution">
    <text evidence="3">The sequence shown here is derived from an EMBL/GenBank/DDBJ whole genome shotgun (WGS) entry which is preliminary data.</text>
</comment>
<dbReference type="STRING" id="1302689.RG47T_1176"/>